<feature type="transmembrane region" description="Helical" evidence="1">
    <location>
        <begin position="125"/>
        <end position="147"/>
    </location>
</feature>
<dbReference type="AlphaFoldDB" id="A0A7C9TLN6"/>
<comment type="caution">
    <text evidence="2">The sequence shown here is derived from an EMBL/GenBank/DDBJ whole genome shotgun (WGS) entry which is preliminary data.</text>
</comment>
<keyword evidence="3" id="KW-1185">Reference proteome</keyword>
<evidence type="ECO:0008006" key="4">
    <source>
        <dbReference type="Google" id="ProtNLM"/>
    </source>
</evidence>
<evidence type="ECO:0000313" key="3">
    <source>
        <dbReference type="Proteomes" id="UP000484255"/>
    </source>
</evidence>
<reference evidence="2 3" key="1">
    <citation type="submission" date="2020-02" db="EMBL/GenBank/DDBJ databases">
        <title>Ideonella bacterium strain TBM-1.</title>
        <authorList>
            <person name="Chen W.-M."/>
        </authorList>
    </citation>
    <scope>NUCLEOTIDE SEQUENCE [LARGE SCALE GENOMIC DNA]</scope>
    <source>
        <strain evidence="2 3">TBM-1</strain>
    </source>
</reference>
<evidence type="ECO:0000313" key="2">
    <source>
        <dbReference type="EMBL" id="NDY92604.1"/>
    </source>
</evidence>
<organism evidence="2 3">
    <name type="scientific">Ideonella livida</name>
    <dbReference type="NCBI Taxonomy" id="2707176"/>
    <lineage>
        <taxon>Bacteria</taxon>
        <taxon>Pseudomonadati</taxon>
        <taxon>Pseudomonadota</taxon>
        <taxon>Betaproteobacteria</taxon>
        <taxon>Burkholderiales</taxon>
        <taxon>Sphaerotilaceae</taxon>
        <taxon>Ideonella</taxon>
    </lineage>
</organism>
<name>A0A7C9TLN6_9BURK</name>
<accession>A0A7C9TLN6</accession>
<protein>
    <recommendedName>
        <fullName evidence="4">Polysaccharide biosynthesis protein</fullName>
    </recommendedName>
</protein>
<keyword evidence="1" id="KW-0812">Transmembrane</keyword>
<dbReference type="Proteomes" id="UP000484255">
    <property type="component" value="Unassembled WGS sequence"/>
</dbReference>
<keyword evidence="1" id="KW-0472">Membrane</keyword>
<sequence>MSAGLRGARADVVRLAGAAVVAQLLPLAVLPWLTRLVAPAALGHWALWTSVAANLATVACGRYEYAIVRPRHPAAARGLLALCLVLAAAGAAGALVLAALAVGAWGGLGGGAAGSADLQAGLQAWLGQGGGLLAWALAPALGLAGLVQALTLWHNRAGDFRRIGQARLLAPGLTAALQAVAAWAGAGA</sequence>
<evidence type="ECO:0000256" key="1">
    <source>
        <dbReference type="SAM" id="Phobius"/>
    </source>
</evidence>
<feature type="transmembrane region" description="Helical" evidence="1">
    <location>
        <begin position="12"/>
        <end position="33"/>
    </location>
</feature>
<proteinExistence type="predicted"/>
<gene>
    <name evidence="2" type="ORF">G3A44_15550</name>
</gene>
<feature type="transmembrane region" description="Helical" evidence="1">
    <location>
        <begin position="45"/>
        <end position="67"/>
    </location>
</feature>
<feature type="transmembrane region" description="Helical" evidence="1">
    <location>
        <begin position="79"/>
        <end position="105"/>
    </location>
</feature>
<feature type="non-terminal residue" evidence="2">
    <location>
        <position position="188"/>
    </location>
</feature>
<dbReference type="EMBL" id="JAAGOH010000019">
    <property type="protein sequence ID" value="NDY92604.1"/>
    <property type="molecule type" value="Genomic_DNA"/>
</dbReference>
<keyword evidence="1" id="KW-1133">Transmembrane helix</keyword>